<evidence type="ECO:0000313" key="2">
    <source>
        <dbReference type="Proteomes" id="UP000293874"/>
    </source>
</evidence>
<organism evidence="1 2">
    <name type="scientific">Pseudobacter ginsenosidimutans</name>
    <dbReference type="NCBI Taxonomy" id="661488"/>
    <lineage>
        <taxon>Bacteria</taxon>
        <taxon>Pseudomonadati</taxon>
        <taxon>Bacteroidota</taxon>
        <taxon>Chitinophagia</taxon>
        <taxon>Chitinophagales</taxon>
        <taxon>Chitinophagaceae</taxon>
        <taxon>Pseudobacter</taxon>
    </lineage>
</organism>
<proteinExistence type="predicted"/>
<comment type="caution">
    <text evidence="1">The sequence shown here is derived from an EMBL/GenBank/DDBJ whole genome shotgun (WGS) entry which is preliminary data.</text>
</comment>
<sequence>MQIKLRLTNNGNPVFILDQIFDEVYHDEPTPLNNLSFAVERKEGDSYVGYRDHSFRDYLITDFRSAEELLDSIKIARPTAFLPLNKQDTLKLDYALTFGRHYNKGSYRIRAVFVAKLTDKRWFIQSDWQYFEVKQTLPRLTLRETMDTTPNIFWQLFSNNHPVRNQ</sequence>
<dbReference type="Proteomes" id="UP000293874">
    <property type="component" value="Unassembled WGS sequence"/>
</dbReference>
<dbReference type="AlphaFoldDB" id="A0A4Q7N0P2"/>
<evidence type="ECO:0000313" key="1">
    <source>
        <dbReference type="EMBL" id="RZS75160.1"/>
    </source>
</evidence>
<protein>
    <submittedName>
        <fullName evidence="1">Uncharacterized protein</fullName>
    </submittedName>
</protein>
<dbReference type="RefSeq" id="WP_130539552.1">
    <property type="nucleotide sequence ID" value="NZ_CP042431.1"/>
</dbReference>
<dbReference type="EMBL" id="SGXA01000001">
    <property type="protein sequence ID" value="RZS75160.1"/>
    <property type="molecule type" value="Genomic_DNA"/>
</dbReference>
<reference evidence="1 2" key="1">
    <citation type="submission" date="2019-02" db="EMBL/GenBank/DDBJ databases">
        <title>Genomic Encyclopedia of Type Strains, Phase IV (KMG-IV): sequencing the most valuable type-strain genomes for metagenomic binning, comparative biology and taxonomic classification.</title>
        <authorList>
            <person name="Goeker M."/>
        </authorList>
    </citation>
    <scope>NUCLEOTIDE SEQUENCE [LARGE SCALE GENOMIC DNA]</scope>
    <source>
        <strain evidence="1 2">DSM 18116</strain>
    </source>
</reference>
<accession>A0A4Q7N0P2</accession>
<keyword evidence="2" id="KW-1185">Reference proteome</keyword>
<gene>
    <name evidence="1" type="ORF">EV199_1021</name>
</gene>
<name>A0A4Q7N0P2_9BACT</name>